<protein>
    <submittedName>
        <fullName evidence="1">Uncharacterized protein</fullName>
    </submittedName>
</protein>
<dbReference type="EMBL" id="JARPWH010000040">
    <property type="protein sequence ID" value="MDT2403122.1"/>
    <property type="molecule type" value="Genomic_DNA"/>
</dbReference>
<gene>
    <name evidence="1" type="ORF">P7D43_12155</name>
</gene>
<name>A0AAW8RSX6_ENTAV</name>
<organism evidence="1 2">
    <name type="scientific">Enterococcus avium</name>
    <name type="common">Streptococcus avium</name>
    <dbReference type="NCBI Taxonomy" id="33945"/>
    <lineage>
        <taxon>Bacteria</taxon>
        <taxon>Bacillati</taxon>
        <taxon>Bacillota</taxon>
        <taxon>Bacilli</taxon>
        <taxon>Lactobacillales</taxon>
        <taxon>Enterococcaceae</taxon>
        <taxon>Enterococcus</taxon>
    </lineage>
</organism>
<evidence type="ECO:0000313" key="1">
    <source>
        <dbReference type="EMBL" id="MDT2403122.1"/>
    </source>
</evidence>
<dbReference type="AlphaFoldDB" id="A0AAW8RSX6"/>
<dbReference type="RefSeq" id="WP_207487856.1">
    <property type="nucleotide sequence ID" value="NZ_JARPWH010000040.1"/>
</dbReference>
<sequence length="79" mass="9304">MTKIYANLIGNWVCLNDDDDCLMGPNMVPPNTWWEENAELWAPIHRESPDTLYQFPYVMIHYKGTDYRVAPCHIQIVFT</sequence>
<comment type="caution">
    <text evidence="1">The sequence shown here is derived from an EMBL/GenBank/DDBJ whole genome shotgun (WGS) entry which is preliminary data.</text>
</comment>
<dbReference type="Proteomes" id="UP001260773">
    <property type="component" value="Unassembled WGS sequence"/>
</dbReference>
<evidence type="ECO:0000313" key="2">
    <source>
        <dbReference type="Proteomes" id="UP001260773"/>
    </source>
</evidence>
<reference evidence="1" key="1">
    <citation type="submission" date="2023-03" db="EMBL/GenBank/DDBJ databases">
        <authorList>
            <person name="Shen W."/>
            <person name="Cai J."/>
        </authorList>
    </citation>
    <scope>NUCLEOTIDE SEQUENCE</scope>
    <source>
        <strain evidence="1">P33-2</strain>
    </source>
</reference>
<proteinExistence type="predicted"/>
<accession>A0AAW8RSX6</accession>